<evidence type="ECO:0000259" key="2">
    <source>
        <dbReference type="Pfam" id="PF10551"/>
    </source>
</evidence>
<evidence type="ECO:0000313" key="3">
    <source>
        <dbReference type="EMBL" id="EAQ84699.1"/>
    </source>
</evidence>
<dbReference type="InterPro" id="IPR018289">
    <property type="entry name" value="MULE_transposase_dom"/>
</dbReference>
<organism evidence="3 4">
    <name type="scientific">Chaetomium globosum (strain ATCC 6205 / CBS 148.51 / DSM 1962 / NBRC 6347 / NRRL 1970)</name>
    <name type="common">Soil fungus</name>
    <dbReference type="NCBI Taxonomy" id="306901"/>
    <lineage>
        <taxon>Eukaryota</taxon>
        <taxon>Fungi</taxon>
        <taxon>Dikarya</taxon>
        <taxon>Ascomycota</taxon>
        <taxon>Pezizomycotina</taxon>
        <taxon>Sordariomycetes</taxon>
        <taxon>Sordariomycetidae</taxon>
        <taxon>Sordariales</taxon>
        <taxon>Chaetomiaceae</taxon>
        <taxon>Chaetomium</taxon>
    </lineage>
</organism>
<dbReference type="PANTHER" id="PTHR47718:SF3">
    <property type="entry name" value="PROTEIN FAR1-RELATED SEQUENCE 5-LIKE"/>
    <property type="match status" value="1"/>
</dbReference>
<dbReference type="AlphaFoldDB" id="Q2GTJ1"/>
<accession>Q2GTJ1</accession>
<dbReference type="eggNOG" id="ENOG502QVJ3">
    <property type="taxonomic scope" value="Eukaryota"/>
</dbReference>
<dbReference type="Pfam" id="PF10551">
    <property type="entry name" value="MULE"/>
    <property type="match status" value="1"/>
</dbReference>
<protein>
    <recommendedName>
        <fullName evidence="2">MULE transposase domain-containing protein</fullName>
    </recommendedName>
</protein>
<feature type="region of interest" description="Disordered" evidence="1">
    <location>
        <begin position="1"/>
        <end position="63"/>
    </location>
</feature>
<dbReference type="GeneID" id="4394805"/>
<feature type="domain" description="MULE transposase" evidence="2">
    <location>
        <begin position="348"/>
        <end position="445"/>
    </location>
</feature>
<dbReference type="InParanoid" id="Q2GTJ1"/>
<feature type="region of interest" description="Disordered" evidence="1">
    <location>
        <begin position="199"/>
        <end position="231"/>
    </location>
</feature>
<feature type="compositionally biased region" description="Low complexity" evidence="1">
    <location>
        <begin position="201"/>
        <end position="219"/>
    </location>
</feature>
<reference evidence="4" key="1">
    <citation type="journal article" date="2015" name="Genome Announc.">
        <title>Draft genome sequence of the cellulolytic fungus Chaetomium globosum.</title>
        <authorList>
            <person name="Cuomo C.A."/>
            <person name="Untereiner W.A."/>
            <person name="Ma L.-J."/>
            <person name="Grabherr M."/>
            <person name="Birren B.W."/>
        </authorList>
    </citation>
    <scope>NUCLEOTIDE SEQUENCE [LARGE SCALE GENOMIC DNA]</scope>
    <source>
        <strain evidence="4">ATCC 6205 / CBS 148.51 / DSM 1962 / NBRC 6347 / NRRL 1970</strain>
    </source>
</reference>
<dbReference type="EMBL" id="CH408034">
    <property type="protein sequence ID" value="EAQ84699.1"/>
    <property type="molecule type" value="Genomic_DNA"/>
</dbReference>
<keyword evidence="4" id="KW-1185">Reference proteome</keyword>
<dbReference type="VEuPathDB" id="FungiDB:CHGG_08713"/>
<evidence type="ECO:0000313" key="4">
    <source>
        <dbReference type="Proteomes" id="UP000001056"/>
    </source>
</evidence>
<name>Q2GTJ1_CHAGB</name>
<feature type="compositionally biased region" description="Basic and acidic residues" evidence="1">
    <location>
        <begin position="14"/>
        <end position="28"/>
    </location>
</feature>
<gene>
    <name evidence="3" type="ORF">CHGG_08713</name>
</gene>
<dbReference type="Proteomes" id="UP000001056">
    <property type="component" value="Unassembled WGS sequence"/>
</dbReference>
<evidence type="ECO:0000256" key="1">
    <source>
        <dbReference type="SAM" id="MobiDB-lite"/>
    </source>
</evidence>
<dbReference type="HOGENOM" id="CLU_451262_0_0_1"/>
<dbReference type="OrthoDB" id="5095644at2759"/>
<dbReference type="RefSeq" id="XP_001226640.1">
    <property type="nucleotide sequence ID" value="XM_001226639.1"/>
</dbReference>
<proteinExistence type="predicted"/>
<sequence>MAGLPNSSQKRSRSRQDIADLDKAEFRLTKRRHPNAFDTREQTRPTSSSSGLVPDPEEWNGDGDDDALYNLFATAPPERFATIPRPHGARGLEEPWWELRDDPEIYLSLDFPTPERPMHRQEKDRTSRLRGLHTRFRSALEIYREEDVESHPASSGYDSHWASSEFAVTQEKTIISREKVTLQDGSTVLRERTVHERITWSRSPTRSPHSRSRSSLSPSTELQRAQEEQDTASLGKAKLLVFDNDNPVKVTIEATSRRVRIRARDVSNIVKNQHADSALTRRDIYNARALIKRQKLDSYNPTAALIKIFDEKGVPYVVKWSEAEPSRLVGLVWTFPYCIRMWQRFSEVLSFDNTYNTNRFKLPLFQATGQTCLGTVFNAAFGLVDNERLEGFQFLADGIRQFAIQHNIRLPDTILTDFGDQMKQALNEQFPESQQQICIHHIISNVLLEAKQKWIRGGTDDGSDQESATENAQDRTILAASDRAMVRDSGPSQSSEPIPHTYQGVVMLWKLVMFAETEAEHDRLWADVCKEFGEQKAILLYLYRTYMSVREQWARCFIRKYRNFGCRVTSGTEASNDNSCDGNPKSFEPPAKRYRTLQRGLYAIC</sequence>
<dbReference type="PANTHER" id="PTHR47718">
    <property type="entry name" value="OS01G0519700 PROTEIN"/>
    <property type="match status" value="1"/>
</dbReference>